<reference evidence="9" key="2">
    <citation type="journal article" date="2021" name="PeerJ">
        <title>Extensive microbial diversity within the chicken gut microbiome revealed by metagenomics and culture.</title>
        <authorList>
            <person name="Gilroy R."/>
            <person name="Ravi A."/>
            <person name="Getino M."/>
            <person name="Pursley I."/>
            <person name="Horton D.L."/>
            <person name="Alikhan N.F."/>
            <person name="Baker D."/>
            <person name="Gharbi K."/>
            <person name="Hall N."/>
            <person name="Watson M."/>
            <person name="Adriaenssens E.M."/>
            <person name="Foster-Nyarko E."/>
            <person name="Jarju S."/>
            <person name="Secka A."/>
            <person name="Antonio M."/>
            <person name="Oren A."/>
            <person name="Chaudhuri R.R."/>
            <person name="La Ragione R."/>
            <person name="Hildebrand F."/>
            <person name="Pallen M.J."/>
        </authorList>
    </citation>
    <scope>NUCLEOTIDE SEQUENCE</scope>
    <source>
        <strain evidence="9">CHK199-13235</strain>
    </source>
</reference>
<feature type="transmembrane region" description="Helical" evidence="8">
    <location>
        <begin position="137"/>
        <end position="157"/>
    </location>
</feature>
<comment type="similarity">
    <text evidence="2">Belongs to the binding-protein-dependent transport system permease family. FecCD subfamily.</text>
</comment>
<feature type="transmembrane region" description="Helical" evidence="8">
    <location>
        <begin position="301"/>
        <end position="319"/>
    </location>
</feature>
<keyword evidence="7 8" id="KW-0472">Membrane</keyword>
<dbReference type="Gene3D" id="1.10.3470.10">
    <property type="entry name" value="ABC transporter involved in vitamin B12 uptake, BtuC"/>
    <property type="match status" value="1"/>
</dbReference>
<feature type="transmembrane region" description="Helical" evidence="8">
    <location>
        <begin position="14"/>
        <end position="36"/>
    </location>
</feature>
<proteinExistence type="inferred from homology"/>
<keyword evidence="4" id="KW-1003">Cell membrane</keyword>
<keyword evidence="3" id="KW-0813">Transport</keyword>
<evidence type="ECO:0000256" key="3">
    <source>
        <dbReference type="ARBA" id="ARBA00022448"/>
    </source>
</evidence>
<dbReference type="GO" id="GO:0033214">
    <property type="term" value="P:siderophore-iron import into cell"/>
    <property type="evidence" value="ECO:0007669"/>
    <property type="project" value="TreeGrafter"/>
</dbReference>
<protein>
    <submittedName>
        <fullName evidence="9">Iron ABC transporter permease</fullName>
    </submittedName>
</protein>
<dbReference type="FunFam" id="1.10.3470.10:FF:000001">
    <property type="entry name" value="Vitamin B12 ABC transporter permease BtuC"/>
    <property type="match status" value="1"/>
</dbReference>
<comment type="caution">
    <text evidence="9">The sequence shown here is derived from an EMBL/GenBank/DDBJ whole genome shotgun (WGS) entry which is preliminary data.</text>
</comment>
<dbReference type="GO" id="GO:0022857">
    <property type="term" value="F:transmembrane transporter activity"/>
    <property type="evidence" value="ECO:0007669"/>
    <property type="project" value="InterPro"/>
</dbReference>
<evidence type="ECO:0000256" key="6">
    <source>
        <dbReference type="ARBA" id="ARBA00022989"/>
    </source>
</evidence>
<evidence type="ECO:0000313" key="9">
    <source>
        <dbReference type="EMBL" id="HIS76777.1"/>
    </source>
</evidence>
<feature type="transmembrane region" description="Helical" evidence="8">
    <location>
        <begin position="110"/>
        <end position="131"/>
    </location>
</feature>
<feature type="transmembrane region" description="Helical" evidence="8">
    <location>
        <begin position="82"/>
        <end position="103"/>
    </location>
</feature>
<keyword evidence="6 8" id="KW-1133">Transmembrane helix</keyword>
<dbReference type="InterPro" id="IPR037294">
    <property type="entry name" value="ABC_BtuC-like"/>
</dbReference>
<gene>
    <name evidence="9" type="ORF">IAB51_08210</name>
</gene>
<feature type="transmembrane region" description="Helical" evidence="8">
    <location>
        <begin position="169"/>
        <end position="191"/>
    </location>
</feature>
<evidence type="ECO:0000256" key="7">
    <source>
        <dbReference type="ARBA" id="ARBA00023136"/>
    </source>
</evidence>
<evidence type="ECO:0000256" key="4">
    <source>
        <dbReference type="ARBA" id="ARBA00022475"/>
    </source>
</evidence>
<dbReference type="CDD" id="cd06550">
    <property type="entry name" value="TM_ABC_iron-siderophores_like"/>
    <property type="match status" value="1"/>
</dbReference>
<feature type="transmembrane region" description="Helical" evidence="8">
    <location>
        <begin position="211"/>
        <end position="231"/>
    </location>
</feature>
<dbReference type="AlphaFoldDB" id="A0A9D1K0H4"/>
<dbReference type="SUPFAM" id="SSF81345">
    <property type="entry name" value="ABC transporter involved in vitamin B12 uptake, BtuC"/>
    <property type="match status" value="1"/>
</dbReference>
<evidence type="ECO:0000256" key="8">
    <source>
        <dbReference type="SAM" id="Phobius"/>
    </source>
</evidence>
<sequence>MQKIDLKDGIFKGLPIYICMLILLAIVLVLSILYAVTVGSADLSVEEVYRVILYEIFHIGNPEEWGSGATHDIVWLIRLPRIILAVGVGAGLSVVGVVMQAIVQNPLADPYILGISSGASLGATLTILLGASLFGAAQVGIGAFIGAMTVAFLVIAISNFGGRTTSVKLVLSGVALSSLCSAFSNFIVYMADDPDRFRTVSFWLMGSLAGAEWNSNAWILSIVLIAVLFFITQSRILNLMLLGDDTAVTLGTNLQRYRRVYLIVASLMVGFIVYASGVIGFVGLIIPHFVRGLFGVDHKKLLPLSALVGSVFLIWADVVSRTILPNTELPIGILISVVGSPIFILLLFKKTYSFGGKS</sequence>
<keyword evidence="5 8" id="KW-0812">Transmembrane</keyword>
<evidence type="ECO:0000256" key="1">
    <source>
        <dbReference type="ARBA" id="ARBA00004651"/>
    </source>
</evidence>
<feature type="transmembrane region" description="Helical" evidence="8">
    <location>
        <begin position="331"/>
        <end position="348"/>
    </location>
</feature>
<dbReference type="EMBL" id="DVJP01000054">
    <property type="protein sequence ID" value="HIS76777.1"/>
    <property type="molecule type" value="Genomic_DNA"/>
</dbReference>
<feature type="transmembrane region" description="Helical" evidence="8">
    <location>
        <begin position="260"/>
        <end position="289"/>
    </location>
</feature>
<comment type="subcellular location">
    <subcellularLocation>
        <location evidence="1">Cell membrane</location>
        <topology evidence="1">Multi-pass membrane protein</topology>
    </subcellularLocation>
</comment>
<evidence type="ECO:0000256" key="2">
    <source>
        <dbReference type="ARBA" id="ARBA00007935"/>
    </source>
</evidence>
<name>A0A9D1K0H4_9FIRM</name>
<dbReference type="PANTHER" id="PTHR30472">
    <property type="entry name" value="FERRIC ENTEROBACTIN TRANSPORT SYSTEM PERMEASE PROTEIN"/>
    <property type="match status" value="1"/>
</dbReference>
<dbReference type="GO" id="GO:0005886">
    <property type="term" value="C:plasma membrane"/>
    <property type="evidence" value="ECO:0007669"/>
    <property type="project" value="UniProtKB-SubCell"/>
</dbReference>
<organism evidence="9 10">
    <name type="scientific">Candidatus Merdivicinus excrementipullorum</name>
    <dbReference type="NCBI Taxonomy" id="2840867"/>
    <lineage>
        <taxon>Bacteria</taxon>
        <taxon>Bacillati</taxon>
        <taxon>Bacillota</taxon>
        <taxon>Clostridia</taxon>
        <taxon>Eubacteriales</taxon>
        <taxon>Oscillospiraceae</taxon>
        <taxon>Oscillospiraceae incertae sedis</taxon>
        <taxon>Candidatus Merdivicinus</taxon>
    </lineage>
</organism>
<dbReference type="PANTHER" id="PTHR30472:SF25">
    <property type="entry name" value="ABC TRANSPORTER PERMEASE PROTEIN MJ0876-RELATED"/>
    <property type="match status" value="1"/>
</dbReference>
<dbReference type="Proteomes" id="UP000824002">
    <property type="component" value="Unassembled WGS sequence"/>
</dbReference>
<evidence type="ECO:0000256" key="5">
    <source>
        <dbReference type="ARBA" id="ARBA00022692"/>
    </source>
</evidence>
<accession>A0A9D1K0H4</accession>
<dbReference type="Pfam" id="PF01032">
    <property type="entry name" value="FecCD"/>
    <property type="match status" value="1"/>
</dbReference>
<evidence type="ECO:0000313" key="10">
    <source>
        <dbReference type="Proteomes" id="UP000824002"/>
    </source>
</evidence>
<reference evidence="9" key="1">
    <citation type="submission" date="2020-10" db="EMBL/GenBank/DDBJ databases">
        <authorList>
            <person name="Gilroy R."/>
        </authorList>
    </citation>
    <scope>NUCLEOTIDE SEQUENCE</scope>
    <source>
        <strain evidence="9">CHK199-13235</strain>
    </source>
</reference>
<dbReference type="InterPro" id="IPR000522">
    <property type="entry name" value="ABC_transptr_permease_BtuC"/>
</dbReference>